<dbReference type="AlphaFoldDB" id="A0A941E5L7"/>
<evidence type="ECO:0000256" key="1">
    <source>
        <dbReference type="SAM" id="MobiDB-lite"/>
    </source>
</evidence>
<gene>
    <name evidence="2" type="ORF">KDK95_10640</name>
</gene>
<evidence type="ECO:0000313" key="2">
    <source>
        <dbReference type="EMBL" id="MBR7826760.1"/>
    </source>
</evidence>
<proteinExistence type="predicted"/>
<comment type="caution">
    <text evidence="2">The sequence shown here is derived from an EMBL/GenBank/DDBJ whole genome shotgun (WGS) entry which is preliminary data.</text>
</comment>
<sequence>MMRRPARPGADAAQDQGPMVRRSARPGADAAQDQGPMVRRSARPGADAAQDPGSMVRRPARPSADAAQDPGPMVRRPARPGVDAAQDSGPMVRRSARPGADAAQDTGPERIYVLTGGRGGPAARTRLDLVTLVVAIGTPWQSSAVTQAVSAQRRLFPEHLDILRRCRSPLSVAELSAHLRLPFSAVAVLVEDLLRAELVRTRDAVLPAVPDPALIEEVLRGLQRL</sequence>
<evidence type="ECO:0000313" key="3">
    <source>
        <dbReference type="Proteomes" id="UP000676325"/>
    </source>
</evidence>
<accession>A0A941E5L7</accession>
<reference evidence="2" key="1">
    <citation type="submission" date="2021-04" db="EMBL/GenBank/DDBJ databases">
        <title>Genome based classification of Actinospica acidithermotolerans sp. nov., an actinobacterium isolated from an Indonesian hot spring.</title>
        <authorList>
            <person name="Kusuma A.B."/>
            <person name="Putra K.E."/>
            <person name="Nafisah S."/>
            <person name="Loh J."/>
            <person name="Nouioui I."/>
            <person name="Goodfellow M."/>
        </authorList>
    </citation>
    <scope>NUCLEOTIDE SEQUENCE</scope>
    <source>
        <strain evidence="2">MGRD01-02</strain>
    </source>
</reference>
<keyword evidence="3" id="KW-1185">Reference proteome</keyword>
<dbReference type="PANTHER" id="PTHR36221">
    <property type="entry name" value="DUF742 DOMAIN-CONTAINING PROTEIN"/>
    <property type="match status" value="1"/>
</dbReference>
<name>A0A941E5L7_9ACTN</name>
<dbReference type="InterPro" id="IPR007995">
    <property type="entry name" value="DUF742"/>
</dbReference>
<dbReference type="Pfam" id="PF05331">
    <property type="entry name" value="DUF742"/>
    <property type="match status" value="1"/>
</dbReference>
<dbReference type="PANTHER" id="PTHR36221:SF1">
    <property type="entry name" value="DUF742 DOMAIN-CONTAINING PROTEIN"/>
    <property type="match status" value="1"/>
</dbReference>
<protein>
    <submittedName>
        <fullName evidence="2">DUF742 domain-containing protein</fullName>
    </submittedName>
</protein>
<dbReference type="EMBL" id="JAGSOH010000022">
    <property type="protein sequence ID" value="MBR7826760.1"/>
    <property type="molecule type" value="Genomic_DNA"/>
</dbReference>
<feature type="region of interest" description="Disordered" evidence="1">
    <location>
        <begin position="1"/>
        <end position="109"/>
    </location>
</feature>
<dbReference type="Proteomes" id="UP000676325">
    <property type="component" value="Unassembled WGS sequence"/>
</dbReference>
<organism evidence="2 3">
    <name type="scientific">Actinospica acidithermotolerans</name>
    <dbReference type="NCBI Taxonomy" id="2828514"/>
    <lineage>
        <taxon>Bacteria</taxon>
        <taxon>Bacillati</taxon>
        <taxon>Actinomycetota</taxon>
        <taxon>Actinomycetes</taxon>
        <taxon>Catenulisporales</taxon>
        <taxon>Actinospicaceae</taxon>
        <taxon>Actinospica</taxon>
    </lineage>
</organism>